<evidence type="ECO:0000313" key="2">
    <source>
        <dbReference type="EMBL" id="KAF4310058.1"/>
    </source>
</evidence>
<gene>
    <name evidence="2" type="ORF">GTA08_BOTSDO02589</name>
</gene>
<dbReference type="AlphaFoldDB" id="A0A8H4J0Q8"/>
<accession>A0A8H4J0Q8</accession>
<dbReference type="EMBL" id="WWBZ02000016">
    <property type="protein sequence ID" value="KAF4310058.1"/>
    <property type="molecule type" value="Genomic_DNA"/>
</dbReference>
<name>A0A8H4J0Q8_9PEZI</name>
<dbReference type="OrthoDB" id="185373at2759"/>
<dbReference type="InterPro" id="IPR002885">
    <property type="entry name" value="PPR_rpt"/>
</dbReference>
<evidence type="ECO:0008006" key="4">
    <source>
        <dbReference type="Google" id="ProtNLM"/>
    </source>
</evidence>
<evidence type="ECO:0000313" key="3">
    <source>
        <dbReference type="Proteomes" id="UP000572817"/>
    </source>
</evidence>
<dbReference type="Proteomes" id="UP000572817">
    <property type="component" value="Unassembled WGS sequence"/>
</dbReference>
<keyword evidence="3" id="KW-1185">Reference proteome</keyword>
<feature type="repeat" description="PPR" evidence="1">
    <location>
        <begin position="356"/>
        <end position="390"/>
    </location>
</feature>
<proteinExistence type="predicted"/>
<dbReference type="PROSITE" id="PS51375">
    <property type="entry name" value="PPR"/>
    <property type="match status" value="1"/>
</dbReference>
<evidence type="ECO:0000256" key="1">
    <source>
        <dbReference type="PROSITE-ProRule" id="PRU00708"/>
    </source>
</evidence>
<comment type="caution">
    <text evidence="2">The sequence shown here is derived from an EMBL/GenBank/DDBJ whole genome shotgun (WGS) entry which is preliminary data.</text>
</comment>
<sequence length="780" mass="89243">MLSQASKQADALIAATDDVHKTELEDDLERETALPFPPASTSTLLDRATALRVKQFLRAREDSLHIRCLCPRDKQVYLYRFNRCLWKADGDPKDRETAKELWKLYIKIQMNSSDFLRALSIRAWNILWATQSLRTPSEPKVIAHLNQLAEDMRKSGHNTTFDQRLIHIETLFGRGDREKAFEEWQRGYRTKAGRTKDSYRPQYLDLGIRMYSVVGDVDRARDLLVDLFASYPDWNPRLIMYVFDAYVAIPGRPGRHKKAWVLYKRLLHLLGDKMTLEDYERCYVGFLKADSRSRAMEVLHDMLHHAPNLRDSYGYKVGPMILKGFKTLAGTVSDPDQINKAFLSGISSSSWSELQDPQFYAEWIKLLTRRGHADVAAQVVELMYEKGVAPQAQHLHPLMESWIRGTPDLVQKAETLGLQMVVERISLVRRRDAVAENELQQRLEPRRKLFLRRSIPSAVTRTFELLAKIYLEQGDKKKLDDLHSWRTKYARLPTTTATLNAELSWFLQYGYLPDVWRIFKREVLRSGTRDLDATRPDIGTFVLLWEASRMKPRTLTRSNLYRLGGHTSFPPPAIILRHTLSWLSTHRITEPPRAHAHLLARLARSRIPNRITATFCAWNDVAGALVASHVLLRSHRISPGPNAQSTHLVAKALARLALRGARTPRQRRAVDASATIQHNLDRVLRALRALLDRRLQPLRAAADRGERPALTDGEKNDVFLDALSELVRAALVRQGVPPGEVEGRIAGVKRAIGVEGLRIGDKDAWEVARSMGIEVRERKL</sequence>
<protein>
    <recommendedName>
        <fullName evidence="4">Pentatricopeptide repeat protein</fullName>
    </recommendedName>
</protein>
<organism evidence="2 3">
    <name type="scientific">Botryosphaeria dothidea</name>
    <dbReference type="NCBI Taxonomy" id="55169"/>
    <lineage>
        <taxon>Eukaryota</taxon>
        <taxon>Fungi</taxon>
        <taxon>Dikarya</taxon>
        <taxon>Ascomycota</taxon>
        <taxon>Pezizomycotina</taxon>
        <taxon>Dothideomycetes</taxon>
        <taxon>Dothideomycetes incertae sedis</taxon>
        <taxon>Botryosphaeriales</taxon>
        <taxon>Botryosphaeriaceae</taxon>
        <taxon>Botryosphaeria</taxon>
    </lineage>
</organism>
<reference evidence="2" key="1">
    <citation type="submission" date="2020-04" db="EMBL/GenBank/DDBJ databases">
        <title>Genome Assembly and Annotation of Botryosphaeria dothidea sdau 11-99, a Latent Pathogen of Apple Fruit Ring Rot in China.</title>
        <authorList>
            <person name="Yu C."/>
            <person name="Diao Y."/>
            <person name="Lu Q."/>
            <person name="Zhao J."/>
            <person name="Cui S."/>
            <person name="Peng C."/>
            <person name="He B."/>
            <person name="Liu H."/>
        </authorList>
    </citation>
    <scope>NUCLEOTIDE SEQUENCE [LARGE SCALE GENOMIC DNA]</scope>
    <source>
        <strain evidence="2">Sdau11-99</strain>
    </source>
</reference>